<dbReference type="Proteomes" id="UP000472267">
    <property type="component" value="Chromosome 11"/>
</dbReference>
<dbReference type="AlphaFoldDB" id="A0A672J0P6"/>
<dbReference type="Gene3D" id="2.60.40.10">
    <property type="entry name" value="Immunoglobulins"/>
    <property type="match status" value="1"/>
</dbReference>
<evidence type="ECO:0000259" key="7">
    <source>
        <dbReference type="PROSITE" id="PS50835"/>
    </source>
</evidence>
<dbReference type="InterPro" id="IPR013783">
    <property type="entry name" value="Ig-like_fold"/>
</dbReference>
<keyword evidence="2" id="KW-0732">Signal</keyword>
<evidence type="ECO:0000313" key="9">
    <source>
        <dbReference type="Proteomes" id="UP000472267"/>
    </source>
</evidence>
<organism evidence="8 9">
    <name type="scientific">Salarias fasciatus</name>
    <name type="common">Jewelled blenny</name>
    <name type="synonym">Blennius fasciatus</name>
    <dbReference type="NCBI Taxonomy" id="181472"/>
    <lineage>
        <taxon>Eukaryota</taxon>
        <taxon>Metazoa</taxon>
        <taxon>Chordata</taxon>
        <taxon>Craniata</taxon>
        <taxon>Vertebrata</taxon>
        <taxon>Euteleostomi</taxon>
        <taxon>Actinopterygii</taxon>
        <taxon>Neopterygii</taxon>
        <taxon>Teleostei</taxon>
        <taxon>Neoteleostei</taxon>
        <taxon>Acanthomorphata</taxon>
        <taxon>Ovalentaria</taxon>
        <taxon>Blenniimorphae</taxon>
        <taxon>Blenniiformes</taxon>
        <taxon>Blennioidei</taxon>
        <taxon>Blenniidae</taxon>
        <taxon>Salariinae</taxon>
        <taxon>Salarias</taxon>
    </lineage>
</organism>
<protein>
    <recommendedName>
        <fullName evidence="7">Ig-like domain-containing protein</fullName>
    </recommendedName>
</protein>
<dbReference type="GO" id="GO:0005912">
    <property type="term" value="C:adherens junction"/>
    <property type="evidence" value="ECO:0007669"/>
    <property type="project" value="TreeGrafter"/>
</dbReference>
<comment type="subcellular location">
    <subcellularLocation>
        <location evidence="1">Membrane</location>
    </subcellularLocation>
</comment>
<dbReference type="InterPro" id="IPR013106">
    <property type="entry name" value="Ig_V-set"/>
</dbReference>
<name>A0A672J0P6_SALFA</name>
<dbReference type="InterPro" id="IPR036179">
    <property type="entry name" value="Ig-like_dom_sf"/>
</dbReference>
<dbReference type="InterPro" id="IPR007110">
    <property type="entry name" value="Ig-like_dom"/>
</dbReference>
<sequence>QKPHFNTPASKCFAAGKLVVSPEVTGYLGRNVTLPCDFIQPNEDRKVSITQFQWVLLQPEGNQTTLVVVSKEYGKKVHDSPLKGRIEIIEHSLRILNVELTDAGLYKCSMTTYPLGPFERDTKLILPDEAGEAWLSLNMC</sequence>
<evidence type="ECO:0000313" key="8">
    <source>
        <dbReference type="Ensembl" id="ENSSFAP00005047798.1"/>
    </source>
</evidence>
<keyword evidence="9" id="KW-1185">Reference proteome</keyword>
<evidence type="ECO:0000256" key="3">
    <source>
        <dbReference type="ARBA" id="ARBA00022737"/>
    </source>
</evidence>
<dbReference type="InParanoid" id="A0A672J0P6"/>
<evidence type="ECO:0000256" key="6">
    <source>
        <dbReference type="ARBA" id="ARBA00023180"/>
    </source>
</evidence>
<reference evidence="8" key="1">
    <citation type="submission" date="2019-06" db="EMBL/GenBank/DDBJ databases">
        <authorList>
            <consortium name="Wellcome Sanger Institute Data Sharing"/>
        </authorList>
    </citation>
    <scope>NUCLEOTIDE SEQUENCE [LARGE SCALE GENOMIC DNA]</scope>
</reference>
<dbReference type="GO" id="GO:0007157">
    <property type="term" value="P:heterophilic cell-cell adhesion via plasma membrane cell adhesion molecules"/>
    <property type="evidence" value="ECO:0007669"/>
    <property type="project" value="TreeGrafter"/>
</dbReference>
<dbReference type="PROSITE" id="PS50835">
    <property type="entry name" value="IG_LIKE"/>
    <property type="match status" value="1"/>
</dbReference>
<evidence type="ECO:0000256" key="1">
    <source>
        <dbReference type="ARBA" id="ARBA00004370"/>
    </source>
</evidence>
<dbReference type="InterPro" id="IPR051427">
    <property type="entry name" value="Nectin/Nectin-like"/>
</dbReference>
<evidence type="ECO:0000256" key="4">
    <source>
        <dbReference type="ARBA" id="ARBA00023136"/>
    </source>
</evidence>
<keyword evidence="4" id="KW-0472">Membrane</keyword>
<keyword evidence="5" id="KW-1015">Disulfide bond</keyword>
<dbReference type="OMA" id="GRKSILW"/>
<dbReference type="SUPFAM" id="SSF48726">
    <property type="entry name" value="Immunoglobulin"/>
    <property type="match status" value="1"/>
</dbReference>
<reference evidence="8" key="2">
    <citation type="submission" date="2025-08" db="UniProtKB">
        <authorList>
            <consortium name="Ensembl"/>
        </authorList>
    </citation>
    <scope>IDENTIFICATION</scope>
</reference>
<dbReference type="Ensembl" id="ENSSFAT00005049405.1">
    <property type="protein sequence ID" value="ENSSFAP00005047798.1"/>
    <property type="gene ID" value="ENSSFAG00005023235.1"/>
</dbReference>
<dbReference type="PANTHER" id="PTHR23277:SF109">
    <property type="entry name" value="POLIOVIRUS RECEPTOR"/>
    <property type="match status" value="1"/>
</dbReference>
<dbReference type="GO" id="GO:0007156">
    <property type="term" value="P:homophilic cell adhesion via plasma membrane adhesion molecules"/>
    <property type="evidence" value="ECO:0007669"/>
    <property type="project" value="TreeGrafter"/>
</dbReference>
<feature type="domain" description="Ig-like" evidence="7">
    <location>
        <begin position="3"/>
        <end position="111"/>
    </location>
</feature>
<dbReference type="PANTHER" id="PTHR23277">
    <property type="entry name" value="NECTIN-RELATED"/>
    <property type="match status" value="1"/>
</dbReference>
<dbReference type="GO" id="GO:0016020">
    <property type="term" value="C:membrane"/>
    <property type="evidence" value="ECO:0007669"/>
    <property type="project" value="UniProtKB-SubCell"/>
</dbReference>
<evidence type="ECO:0000256" key="2">
    <source>
        <dbReference type="ARBA" id="ARBA00022729"/>
    </source>
</evidence>
<keyword evidence="6" id="KW-0325">Glycoprotein</keyword>
<keyword evidence="3" id="KW-0677">Repeat</keyword>
<evidence type="ECO:0000256" key="5">
    <source>
        <dbReference type="ARBA" id="ARBA00023157"/>
    </source>
</evidence>
<reference evidence="8" key="3">
    <citation type="submission" date="2025-09" db="UniProtKB">
        <authorList>
            <consortium name="Ensembl"/>
        </authorList>
    </citation>
    <scope>IDENTIFICATION</scope>
</reference>
<proteinExistence type="predicted"/>
<accession>A0A672J0P6</accession>
<dbReference type="SMART" id="SM00409">
    <property type="entry name" value="IG"/>
    <property type="match status" value="1"/>
</dbReference>
<dbReference type="Pfam" id="PF07686">
    <property type="entry name" value="V-set"/>
    <property type="match status" value="1"/>
</dbReference>
<dbReference type="InterPro" id="IPR003599">
    <property type="entry name" value="Ig_sub"/>
</dbReference>